<keyword evidence="2" id="KW-1185">Reference proteome</keyword>
<dbReference type="EMBL" id="CP003837">
    <property type="protein sequence ID" value="AGH44891.1"/>
    <property type="molecule type" value="Genomic_DNA"/>
</dbReference>
<evidence type="ECO:0000313" key="2">
    <source>
        <dbReference type="Proteomes" id="UP000011864"/>
    </source>
</evidence>
<dbReference type="Proteomes" id="UP000011864">
    <property type="component" value="Chromosome"/>
</dbReference>
<proteinExistence type="predicted"/>
<evidence type="ECO:0000313" key="1">
    <source>
        <dbReference type="EMBL" id="AGH44891.1"/>
    </source>
</evidence>
<dbReference type="AlphaFoldDB" id="K7A5Y9"/>
<name>K7A5Y9_9ALTE</name>
<reference evidence="1 2" key="1">
    <citation type="journal article" date="2013" name="Genome Announc.">
        <title>Complete Genome Sequence of Glaciecola psychrophila Strain 170T.</title>
        <authorList>
            <person name="Yin J."/>
            <person name="Chen J."/>
            <person name="Liu G."/>
            <person name="Yu Y."/>
            <person name="Song L."/>
            <person name="Wang X."/>
            <person name="Qu X."/>
        </authorList>
    </citation>
    <scope>NUCLEOTIDE SEQUENCE [LARGE SCALE GENOMIC DNA]</scope>
    <source>
        <strain evidence="1 2">170</strain>
    </source>
</reference>
<protein>
    <submittedName>
        <fullName evidence="1">Uncharacterized protein</fullName>
    </submittedName>
</protein>
<gene>
    <name evidence="1" type="ORF">C427_2782</name>
</gene>
<sequence length="38" mass="4525">MFELTLNTSNNHDLNPLRYQQAQKNILLIHRMVNLLMS</sequence>
<dbReference type="PATRIC" id="fig|1129794.4.peg.2767"/>
<dbReference type="STRING" id="1129794.C427_2782"/>
<dbReference type="HOGENOM" id="CLU_3331194_0_0_6"/>
<accession>K7A5Y9</accession>
<organism evidence="1 2">
    <name type="scientific">Paraglaciecola psychrophila 170</name>
    <dbReference type="NCBI Taxonomy" id="1129794"/>
    <lineage>
        <taxon>Bacteria</taxon>
        <taxon>Pseudomonadati</taxon>
        <taxon>Pseudomonadota</taxon>
        <taxon>Gammaproteobacteria</taxon>
        <taxon>Alteromonadales</taxon>
        <taxon>Alteromonadaceae</taxon>
        <taxon>Paraglaciecola</taxon>
    </lineage>
</organism>
<dbReference type="KEGG" id="gps:C427_2782"/>